<evidence type="ECO:0000313" key="4">
    <source>
        <dbReference type="Proteomes" id="UP001596111"/>
    </source>
</evidence>
<sequence length="157" mass="17303">MIRFSTWLTRATAAIMLGSTLLLAGCHFGGTKGVSTASMQGQFDATIQAYKEGQFLVDGAVLSAVDLGSHFAYLKDQGKLPKTVLLENSDDSKIRKLHLQYLARLQLDYGFHAYYDKKGTLTEINPQDTKARALQDHQERAPTQAPPPQDHTGSSQY</sequence>
<proteinExistence type="predicted"/>
<evidence type="ECO:0000256" key="1">
    <source>
        <dbReference type="SAM" id="MobiDB-lite"/>
    </source>
</evidence>
<feature type="compositionally biased region" description="Basic and acidic residues" evidence="1">
    <location>
        <begin position="129"/>
        <end position="140"/>
    </location>
</feature>
<accession>A0ABW0T0Z8</accession>
<feature type="region of interest" description="Disordered" evidence="1">
    <location>
        <begin position="125"/>
        <end position="157"/>
    </location>
</feature>
<evidence type="ECO:0000313" key="3">
    <source>
        <dbReference type="EMBL" id="MFC5582224.1"/>
    </source>
</evidence>
<evidence type="ECO:0008006" key="5">
    <source>
        <dbReference type="Google" id="ProtNLM"/>
    </source>
</evidence>
<feature type="chain" id="PRO_5046164146" description="Lipoprotein" evidence="2">
    <location>
        <begin position="25"/>
        <end position="157"/>
    </location>
</feature>
<dbReference type="PROSITE" id="PS51257">
    <property type="entry name" value="PROKAR_LIPOPROTEIN"/>
    <property type="match status" value="1"/>
</dbReference>
<dbReference type="EMBL" id="JBHSNG010000015">
    <property type="protein sequence ID" value="MFC5582224.1"/>
    <property type="molecule type" value="Genomic_DNA"/>
</dbReference>
<comment type="caution">
    <text evidence="3">The sequence shown here is derived from an EMBL/GenBank/DDBJ whole genome shotgun (WGS) entry which is preliminary data.</text>
</comment>
<reference evidence="4" key="1">
    <citation type="journal article" date="2019" name="Int. J. Syst. Evol. Microbiol.">
        <title>The Global Catalogue of Microorganisms (GCM) 10K type strain sequencing project: providing services to taxonomists for standard genome sequencing and annotation.</title>
        <authorList>
            <consortium name="The Broad Institute Genomics Platform"/>
            <consortium name="The Broad Institute Genome Sequencing Center for Infectious Disease"/>
            <person name="Wu L."/>
            <person name="Ma J."/>
        </authorList>
    </citation>
    <scope>NUCLEOTIDE SEQUENCE [LARGE SCALE GENOMIC DNA]</scope>
    <source>
        <strain evidence="4">CGMCC 1.13587</strain>
    </source>
</reference>
<keyword evidence="4" id="KW-1185">Reference proteome</keyword>
<feature type="signal peptide" evidence="2">
    <location>
        <begin position="1"/>
        <end position="24"/>
    </location>
</feature>
<evidence type="ECO:0000256" key="2">
    <source>
        <dbReference type="SAM" id="SignalP"/>
    </source>
</evidence>
<dbReference type="RefSeq" id="WP_377328108.1">
    <property type="nucleotide sequence ID" value="NZ_JBHSNG010000015.1"/>
</dbReference>
<keyword evidence="2" id="KW-0732">Signal</keyword>
<protein>
    <recommendedName>
        <fullName evidence="5">Lipoprotein</fullName>
    </recommendedName>
</protein>
<organism evidence="3 4">
    <name type="scientific">Rhodanobacter terrae</name>
    <dbReference type="NCBI Taxonomy" id="418647"/>
    <lineage>
        <taxon>Bacteria</taxon>
        <taxon>Pseudomonadati</taxon>
        <taxon>Pseudomonadota</taxon>
        <taxon>Gammaproteobacteria</taxon>
        <taxon>Lysobacterales</taxon>
        <taxon>Rhodanobacteraceae</taxon>
        <taxon>Rhodanobacter</taxon>
    </lineage>
</organism>
<gene>
    <name evidence="3" type="ORF">ACFPPB_13970</name>
</gene>
<name>A0ABW0T0Z8_9GAMM</name>
<dbReference type="Proteomes" id="UP001596111">
    <property type="component" value="Unassembled WGS sequence"/>
</dbReference>